<accession>V3ZW89</accession>
<dbReference type="SMART" id="SM00266">
    <property type="entry name" value="CAD"/>
    <property type="match status" value="1"/>
</dbReference>
<evidence type="ECO:0000313" key="5">
    <source>
        <dbReference type="EMBL" id="ESO88652.1"/>
    </source>
</evidence>
<dbReference type="EMBL" id="KB202656">
    <property type="protein sequence ID" value="ESO88652.1"/>
    <property type="molecule type" value="Genomic_DNA"/>
</dbReference>
<dbReference type="PROSITE" id="PS51135">
    <property type="entry name" value="CIDE_N"/>
    <property type="match status" value="1"/>
</dbReference>
<dbReference type="SUPFAM" id="SSF54277">
    <property type="entry name" value="CAD &amp; PB1 domains"/>
    <property type="match status" value="1"/>
</dbReference>
<keyword evidence="1 2" id="KW-0053">Apoptosis</keyword>
<dbReference type="PANTHER" id="PTHR12306">
    <property type="entry name" value="CELL DEATH ACTIVATOR CIDE"/>
    <property type="match status" value="1"/>
</dbReference>
<name>V3ZW89_LOTGI</name>
<dbReference type="GO" id="GO:0042981">
    <property type="term" value="P:regulation of apoptotic process"/>
    <property type="evidence" value="ECO:0007669"/>
    <property type="project" value="TreeGrafter"/>
</dbReference>
<gene>
    <name evidence="5" type="ORF">LOTGIDRAFT_165436</name>
</gene>
<protein>
    <recommendedName>
        <fullName evidence="4">CIDE-N domain-containing protein</fullName>
    </recommendedName>
</protein>
<dbReference type="HOGENOM" id="CLU_673176_0_0_1"/>
<dbReference type="GeneID" id="20240055"/>
<dbReference type="RefSeq" id="XP_009060701.1">
    <property type="nucleotide sequence ID" value="XM_009062453.1"/>
</dbReference>
<dbReference type="InterPro" id="IPR003508">
    <property type="entry name" value="CIDE-N_dom"/>
</dbReference>
<dbReference type="Proteomes" id="UP000030746">
    <property type="component" value="Unassembled WGS sequence"/>
</dbReference>
<evidence type="ECO:0000256" key="1">
    <source>
        <dbReference type="ARBA" id="ARBA00022703"/>
    </source>
</evidence>
<sequence>MPLYKISNENRTCRKLVVAGNLTELLDKGIKKLEIENGLECYAVLENDGTPIEESEELIALTKDDTIMLLEKGKTWQKLENATSPVTEMEPDDLTPPVSHETTGCSSSDESYAWIVSNPLPAFSSIITQNKEKIEQIWRPLVNETAIFYYNKFPEIGQSSQYQAISKKVLRDFLCIGLPGGAHPWTTFSKSVAQKIRHIRHNSKVKSLDSTDASSNKKPRKSSEFAQIGPIEESTEKDEEKHKIELLNEWKKVNPDKKHIKLLINTTSNLFNTILKTNPGGQIQPILNVFPCFTDIEFIIYKLSLKLGIPKIERISERLNKLLAAIEKIMKRSAVEDDPWRFFHAIRFIEDEIKNGKSESLIRVTTEYNENEIEKHLQTKENQPLFLQIFTSSDKIEGISRPIAHSTYD</sequence>
<dbReference type="AlphaFoldDB" id="V3ZW89"/>
<keyword evidence="6" id="KW-1185">Reference proteome</keyword>
<proteinExistence type="predicted"/>
<evidence type="ECO:0000259" key="4">
    <source>
        <dbReference type="PROSITE" id="PS51135"/>
    </source>
</evidence>
<dbReference type="Gene3D" id="3.10.20.10">
    <property type="match status" value="1"/>
</dbReference>
<dbReference type="OMA" id="ISCKGSM"/>
<evidence type="ECO:0000256" key="2">
    <source>
        <dbReference type="PROSITE-ProRule" id="PRU00447"/>
    </source>
</evidence>
<dbReference type="Pfam" id="PF02017">
    <property type="entry name" value="CIDE-N"/>
    <property type="match status" value="1"/>
</dbReference>
<feature type="domain" description="CIDE-N" evidence="4">
    <location>
        <begin position="1"/>
        <end position="78"/>
    </location>
</feature>
<dbReference type="PANTHER" id="PTHR12306:SF15">
    <property type="entry name" value="DNAATION FACTOR-RELATED PROTEIN 1, ISOFORM B-RELATED"/>
    <property type="match status" value="1"/>
</dbReference>
<dbReference type="KEGG" id="lgi:LOTGIDRAFT_165436"/>
<evidence type="ECO:0000256" key="3">
    <source>
        <dbReference type="SAM" id="MobiDB-lite"/>
    </source>
</evidence>
<feature type="region of interest" description="Disordered" evidence="3">
    <location>
        <begin position="86"/>
        <end position="105"/>
    </location>
</feature>
<organism evidence="5 6">
    <name type="scientific">Lottia gigantea</name>
    <name type="common">Giant owl limpet</name>
    <dbReference type="NCBI Taxonomy" id="225164"/>
    <lineage>
        <taxon>Eukaryota</taxon>
        <taxon>Metazoa</taxon>
        <taxon>Spiralia</taxon>
        <taxon>Lophotrochozoa</taxon>
        <taxon>Mollusca</taxon>
        <taxon>Gastropoda</taxon>
        <taxon>Patellogastropoda</taxon>
        <taxon>Lottioidea</taxon>
        <taxon>Lottiidae</taxon>
        <taxon>Lottia</taxon>
    </lineage>
</organism>
<evidence type="ECO:0000313" key="6">
    <source>
        <dbReference type="Proteomes" id="UP000030746"/>
    </source>
</evidence>
<dbReference type="GO" id="GO:0006915">
    <property type="term" value="P:apoptotic process"/>
    <property type="evidence" value="ECO:0007669"/>
    <property type="project" value="UniProtKB-UniRule"/>
</dbReference>
<feature type="region of interest" description="Disordered" evidence="3">
    <location>
        <begin position="203"/>
        <end position="239"/>
    </location>
</feature>
<reference evidence="5 6" key="1">
    <citation type="journal article" date="2013" name="Nature">
        <title>Insights into bilaterian evolution from three spiralian genomes.</title>
        <authorList>
            <person name="Simakov O."/>
            <person name="Marletaz F."/>
            <person name="Cho S.J."/>
            <person name="Edsinger-Gonzales E."/>
            <person name="Havlak P."/>
            <person name="Hellsten U."/>
            <person name="Kuo D.H."/>
            <person name="Larsson T."/>
            <person name="Lv J."/>
            <person name="Arendt D."/>
            <person name="Savage R."/>
            <person name="Osoegawa K."/>
            <person name="de Jong P."/>
            <person name="Grimwood J."/>
            <person name="Chapman J.A."/>
            <person name="Shapiro H."/>
            <person name="Aerts A."/>
            <person name="Otillar R.P."/>
            <person name="Terry A.Y."/>
            <person name="Boore J.L."/>
            <person name="Grigoriev I.V."/>
            <person name="Lindberg D.R."/>
            <person name="Seaver E.C."/>
            <person name="Weisblat D.A."/>
            <person name="Putnam N.H."/>
            <person name="Rokhsar D.S."/>
        </authorList>
    </citation>
    <scope>NUCLEOTIDE SEQUENCE [LARGE SCALE GENOMIC DNA]</scope>
</reference>
<dbReference type="OrthoDB" id="6106068at2759"/>
<dbReference type="CTD" id="20240055"/>